<sequence length="555" mass="59205">MMKGSVLRDAFISAANNISNHKQKVNALNVFPVPDGDTGTNMSMTISAAKREVQLMDSKATVAEVSKTAAGALLRGARGNSGVILSLLFRGFSKSLVGKAEASAADLVDAMDAGVKAAYKAVMKPTEGTILTVARVAHEEGAKALTAESTETGIWQTMIDGAKKALAETPELLPVLKKAGVVDAGGAGLVYVMEGMQQVFQGGAIVELQEESGEQAPTEIPDERNAAGLYEGEITFTYCTEFIVLKDAERADAQALRSYLESIGDSAVVVDDDDIIKCHVHTDNPGDALQNALRHGALTKIKIENMREQHADNQKAVREAMTAGFQYAPVDPSNAYGFVAVCAGDGVEQLFKDLGVTNVVKGGQTMNPSTDDILSAVHATPAKTVFVLPNNKNIIMAAEQAINLADREVRVLPTKTIPEGLSAMLVFDESIDAEENQMNMTKAAEKVSTGQVTFAARDSEYDGHKIKEGDILAIENGKVTSVESDIVKAAVKITKNMVKKRKGEAGFITIIYGEDATEEQATMVELEIKEKIDPDIEVALVNGGTPIYYFTISVE</sequence>
<dbReference type="NCBIfam" id="TIGR03599">
    <property type="entry name" value="YloV"/>
    <property type="match status" value="1"/>
</dbReference>
<dbReference type="InterPro" id="IPR019986">
    <property type="entry name" value="YloV-like"/>
</dbReference>
<organism evidence="2 3">
    <name type="scientific">Hydrogenoanaerobacterium saccharovorans</name>
    <dbReference type="NCBI Taxonomy" id="474960"/>
    <lineage>
        <taxon>Bacteria</taxon>
        <taxon>Bacillati</taxon>
        <taxon>Bacillota</taxon>
        <taxon>Clostridia</taxon>
        <taxon>Eubacteriales</taxon>
        <taxon>Oscillospiraceae</taxon>
        <taxon>Hydrogenoanaerobacterium</taxon>
    </lineage>
</organism>
<dbReference type="Pfam" id="PF02734">
    <property type="entry name" value="Dak2"/>
    <property type="match status" value="1"/>
</dbReference>
<feature type="domain" description="DhaL" evidence="1">
    <location>
        <begin position="5"/>
        <end position="198"/>
    </location>
</feature>
<keyword evidence="3" id="KW-1185">Reference proteome</keyword>
<dbReference type="InterPro" id="IPR004007">
    <property type="entry name" value="DhaL_dom"/>
</dbReference>
<evidence type="ECO:0000313" key="2">
    <source>
        <dbReference type="EMBL" id="MBM6922089.1"/>
    </source>
</evidence>
<dbReference type="Gene3D" id="1.25.40.340">
    <property type="match status" value="1"/>
</dbReference>
<gene>
    <name evidence="2" type="ORF">H9X81_00045</name>
</gene>
<dbReference type="RefSeq" id="WP_177504308.1">
    <property type="nucleotide sequence ID" value="NZ_JACSNR010000001.1"/>
</dbReference>
<proteinExistence type="predicted"/>
<evidence type="ECO:0000259" key="1">
    <source>
        <dbReference type="PROSITE" id="PS51480"/>
    </source>
</evidence>
<comment type="caution">
    <text evidence="2">The sequence shown here is derived from an EMBL/GenBank/DDBJ whole genome shotgun (WGS) entry which is preliminary data.</text>
</comment>
<dbReference type="SMART" id="SM01120">
    <property type="entry name" value="Dak2"/>
    <property type="match status" value="1"/>
</dbReference>
<dbReference type="SMART" id="SM01121">
    <property type="entry name" value="Dak1_2"/>
    <property type="match status" value="1"/>
</dbReference>
<protein>
    <submittedName>
        <fullName evidence="2">DAK2 domain-containing protein</fullName>
    </submittedName>
</protein>
<dbReference type="PANTHER" id="PTHR33434">
    <property type="entry name" value="DEGV DOMAIN-CONTAINING PROTEIN DR_1986-RELATED"/>
    <property type="match status" value="1"/>
</dbReference>
<name>A0ABS2GKY0_9FIRM</name>
<accession>A0ABS2GKY0</accession>
<reference evidence="2 3" key="1">
    <citation type="journal article" date="2021" name="Sci. Rep.">
        <title>The distribution of antibiotic resistance genes in chicken gut microbiota commensals.</title>
        <authorList>
            <person name="Juricova H."/>
            <person name="Matiasovicova J."/>
            <person name="Kubasova T."/>
            <person name="Cejkova D."/>
            <person name="Rychlik I."/>
        </authorList>
    </citation>
    <scope>NUCLEOTIDE SEQUENCE [LARGE SCALE GENOMIC DNA]</scope>
    <source>
        <strain evidence="2 3">An564</strain>
    </source>
</reference>
<dbReference type="InterPro" id="IPR048394">
    <property type="entry name" value="FakA-like_M"/>
</dbReference>
<dbReference type="Pfam" id="PF13684">
    <property type="entry name" value="FakA-like_C"/>
    <property type="match status" value="1"/>
</dbReference>
<dbReference type="InterPro" id="IPR033470">
    <property type="entry name" value="FakA-like_C"/>
</dbReference>
<dbReference type="PROSITE" id="PS51480">
    <property type="entry name" value="DHAL"/>
    <property type="match status" value="1"/>
</dbReference>
<dbReference type="SUPFAM" id="SSF101473">
    <property type="entry name" value="DhaL-like"/>
    <property type="match status" value="1"/>
</dbReference>
<dbReference type="InterPro" id="IPR036117">
    <property type="entry name" value="DhaL_dom_sf"/>
</dbReference>
<dbReference type="InterPro" id="IPR050270">
    <property type="entry name" value="DegV_domain_contain"/>
</dbReference>
<dbReference type="EMBL" id="JACSNR010000001">
    <property type="protein sequence ID" value="MBM6922089.1"/>
    <property type="molecule type" value="Genomic_DNA"/>
</dbReference>
<dbReference type="Pfam" id="PF21645">
    <property type="entry name" value="FakA-like_M"/>
    <property type="match status" value="1"/>
</dbReference>
<dbReference type="Proteomes" id="UP000724149">
    <property type="component" value="Unassembled WGS sequence"/>
</dbReference>
<dbReference type="PANTHER" id="PTHR33434:SF4">
    <property type="entry name" value="PHOSPHATASE PROTEIN"/>
    <property type="match status" value="1"/>
</dbReference>
<evidence type="ECO:0000313" key="3">
    <source>
        <dbReference type="Proteomes" id="UP000724149"/>
    </source>
</evidence>